<feature type="compositionally biased region" description="Low complexity" evidence="1">
    <location>
        <begin position="929"/>
        <end position="945"/>
    </location>
</feature>
<dbReference type="InterPro" id="IPR002048">
    <property type="entry name" value="EF_hand_dom"/>
</dbReference>
<keyword evidence="4" id="KW-1185">Reference proteome</keyword>
<feature type="region of interest" description="Disordered" evidence="1">
    <location>
        <begin position="654"/>
        <end position="755"/>
    </location>
</feature>
<feature type="region of interest" description="Disordered" evidence="1">
    <location>
        <begin position="1714"/>
        <end position="1752"/>
    </location>
</feature>
<feature type="region of interest" description="Disordered" evidence="1">
    <location>
        <begin position="483"/>
        <end position="513"/>
    </location>
</feature>
<feature type="region of interest" description="Disordered" evidence="1">
    <location>
        <begin position="1073"/>
        <end position="1137"/>
    </location>
</feature>
<feature type="compositionally biased region" description="Low complexity" evidence="1">
    <location>
        <begin position="1506"/>
        <end position="1515"/>
    </location>
</feature>
<feature type="region of interest" description="Disordered" evidence="1">
    <location>
        <begin position="1"/>
        <end position="23"/>
    </location>
</feature>
<dbReference type="EMBL" id="CM008964">
    <property type="protein sequence ID" value="PNW85192.1"/>
    <property type="molecule type" value="Genomic_DNA"/>
</dbReference>
<feature type="compositionally biased region" description="Low complexity" evidence="1">
    <location>
        <begin position="1073"/>
        <end position="1101"/>
    </location>
</feature>
<name>A0A2K3DXC7_CHLRE</name>
<dbReference type="RefSeq" id="XP_042926081.1">
    <property type="nucleotide sequence ID" value="XM_043060952.1"/>
</dbReference>
<feature type="compositionally biased region" description="Basic and acidic residues" evidence="1">
    <location>
        <begin position="1122"/>
        <end position="1136"/>
    </location>
</feature>
<protein>
    <recommendedName>
        <fullName evidence="2">EF-hand domain-containing protein</fullName>
    </recommendedName>
</protein>
<gene>
    <name evidence="3" type="ORF">CHLRE_03g175550v5</name>
</gene>
<dbReference type="SUPFAM" id="SSF47473">
    <property type="entry name" value="EF-hand"/>
    <property type="match status" value="1"/>
</dbReference>
<feature type="compositionally biased region" description="Low complexity" evidence="1">
    <location>
        <begin position="483"/>
        <end position="509"/>
    </location>
</feature>
<feature type="compositionally biased region" description="Low complexity" evidence="1">
    <location>
        <begin position="860"/>
        <end position="879"/>
    </location>
</feature>
<feature type="region of interest" description="Disordered" evidence="1">
    <location>
        <begin position="393"/>
        <end position="440"/>
    </location>
</feature>
<feature type="compositionally biased region" description="Gly residues" evidence="1">
    <location>
        <begin position="1275"/>
        <end position="1284"/>
    </location>
</feature>
<feature type="region of interest" description="Disordered" evidence="1">
    <location>
        <begin position="178"/>
        <end position="225"/>
    </location>
</feature>
<feature type="region of interest" description="Disordered" evidence="1">
    <location>
        <begin position="847"/>
        <end position="955"/>
    </location>
</feature>
<feature type="compositionally biased region" description="Gly residues" evidence="1">
    <location>
        <begin position="1483"/>
        <end position="1495"/>
    </location>
</feature>
<evidence type="ECO:0000313" key="3">
    <source>
        <dbReference type="EMBL" id="PNW85192.1"/>
    </source>
</evidence>
<feature type="region of interest" description="Disordered" evidence="1">
    <location>
        <begin position="1032"/>
        <end position="1057"/>
    </location>
</feature>
<dbReference type="PROSITE" id="PS50222">
    <property type="entry name" value="EF_HAND_2"/>
    <property type="match status" value="1"/>
</dbReference>
<dbReference type="Gramene" id="PNW85192">
    <property type="protein sequence ID" value="PNW85192"/>
    <property type="gene ID" value="CHLRE_03g175550v5"/>
</dbReference>
<feature type="compositionally biased region" description="Low complexity" evidence="1">
    <location>
        <begin position="1535"/>
        <end position="1554"/>
    </location>
</feature>
<dbReference type="Proteomes" id="UP000006906">
    <property type="component" value="Chromosome 3"/>
</dbReference>
<reference evidence="3 4" key="1">
    <citation type="journal article" date="2007" name="Science">
        <title>The Chlamydomonas genome reveals the evolution of key animal and plant functions.</title>
        <authorList>
            <person name="Merchant S.S."/>
            <person name="Prochnik S.E."/>
            <person name="Vallon O."/>
            <person name="Harris E.H."/>
            <person name="Karpowicz S.J."/>
            <person name="Witman G.B."/>
            <person name="Terry A."/>
            <person name="Salamov A."/>
            <person name="Fritz-Laylin L.K."/>
            <person name="Marechal-Drouard L."/>
            <person name="Marshall W.F."/>
            <person name="Qu L.H."/>
            <person name="Nelson D.R."/>
            <person name="Sanderfoot A.A."/>
            <person name="Spalding M.H."/>
            <person name="Kapitonov V.V."/>
            <person name="Ren Q."/>
            <person name="Ferris P."/>
            <person name="Lindquist E."/>
            <person name="Shapiro H."/>
            <person name="Lucas S.M."/>
            <person name="Grimwood J."/>
            <person name="Schmutz J."/>
            <person name="Cardol P."/>
            <person name="Cerutti H."/>
            <person name="Chanfreau G."/>
            <person name="Chen C.L."/>
            <person name="Cognat V."/>
            <person name="Croft M.T."/>
            <person name="Dent R."/>
            <person name="Dutcher S."/>
            <person name="Fernandez E."/>
            <person name="Fukuzawa H."/>
            <person name="Gonzalez-Ballester D."/>
            <person name="Gonzalez-Halphen D."/>
            <person name="Hallmann A."/>
            <person name="Hanikenne M."/>
            <person name="Hippler M."/>
            <person name="Inwood W."/>
            <person name="Jabbari K."/>
            <person name="Kalanon M."/>
            <person name="Kuras R."/>
            <person name="Lefebvre P.A."/>
            <person name="Lemaire S.D."/>
            <person name="Lobanov A.V."/>
            <person name="Lohr M."/>
            <person name="Manuell A."/>
            <person name="Meier I."/>
            <person name="Mets L."/>
            <person name="Mittag M."/>
            <person name="Mittelmeier T."/>
            <person name="Moroney J.V."/>
            <person name="Moseley J."/>
            <person name="Napoli C."/>
            <person name="Nedelcu A.M."/>
            <person name="Niyogi K."/>
            <person name="Novoselov S.V."/>
            <person name="Paulsen I.T."/>
            <person name="Pazour G."/>
            <person name="Purton S."/>
            <person name="Ral J.P."/>
            <person name="Riano-Pachon D.M."/>
            <person name="Riekhof W."/>
            <person name="Rymarquis L."/>
            <person name="Schroda M."/>
            <person name="Stern D."/>
            <person name="Umen J."/>
            <person name="Willows R."/>
            <person name="Wilson N."/>
            <person name="Zimmer S.L."/>
            <person name="Allmer J."/>
            <person name="Balk J."/>
            <person name="Bisova K."/>
            <person name="Chen C.J."/>
            <person name="Elias M."/>
            <person name="Gendler K."/>
            <person name="Hauser C."/>
            <person name="Lamb M.R."/>
            <person name="Ledford H."/>
            <person name="Long J.C."/>
            <person name="Minagawa J."/>
            <person name="Page M.D."/>
            <person name="Pan J."/>
            <person name="Pootakham W."/>
            <person name="Roje S."/>
            <person name="Rose A."/>
            <person name="Stahlberg E."/>
            <person name="Terauchi A.M."/>
            <person name="Yang P."/>
            <person name="Ball S."/>
            <person name="Bowler C."/>
            <person name="Dieckmann C.L."/>
            <person name="Gladyshev V.N."/>
            <person name="Green P."/>
            <person name="Jorgensen R."/>
            <person name="Mayfield S."/>
            <person name="Mueller-Roeber B."/>
            <person name="Rajamani S."/>
            <person name="Sayre R.T."/>
            <person name="Brokstein P."/>
            <person name="Dubchak I."/>
            <person name="Goodstein D."/>
            <person name="Hornick L."/>
            <person name="Huang Y.W."/>
            <person name="Jhaveri J."/>
            <person name="Luo Y."/>
            <person name="Martinez D."/>
            <person name="Ngau W.C."/>
            <person name="Otillar B."/>
            <person name="Poliakov A."/>
            <person name="Porter A."/>
            <person name="Szajkowski L."/>
            <person name="Werner G."/>
            <person name="Zhou K."/>
            <person name="Grigoriev I.V."/>
            <person name="Rokhsar D.S."/>
            <person name="Grossman A.R."/>
        </authorList>
    </citation>
    <scope>NUCLEOTIDE SEQUENCE [LARGE SCALE GENOMIC DNA]</scope>
    <source>
        <strain evidence="4">CC-503</strain>
    </source>
</reference>
<dbReference type="Gene3D" id="1.10.238.10">
    <property type="entry name" value="EF-hand"/>
    <property type="match status" value="1"/>
</dbReference>
<accession>A0A2K3DXC7</accession>
<dbReference type="OMA" id="RITHADF"/>
<feature type="region of interest" description="Disordered" evidence="1">
    <location>
        <begin position="1203"/>
        <end position="1226"/>
    </location>
</feature>
<dbReference type="KEGG" id="cre:CHLRE_03g175550v5"/>
<dbReference type="InterPro" id="IPR011992">
    <property type="entry name" value="EF-hand-dom_pair"/>
</dbReference>
<feature type="compositionally biased region" description="Low complexity" evidence="1">
    <location>
        <begin position="775"/>
        <end position="792"/>
    </location>
</feature>
<feature type="region of interest" description="Disordered" evidence="1">
    <location>
        <begin position="1483"/>
        <end position="1554"/>
    </location>
</feature>
<evidence type="ECO:0000313" key="4">
    <source>
        <dbReference type="Proteomes" id="UP000006906"/>
    </source>
</evidence>
<feature type="region of interest" description="Disordered" evidence="1">
    <location>
        <begin position="775"/>
        <end position="811"/>
    </location>
</feature>
<feature type="region of interest" description="Disordered" evidence="1">
    <location>
        <begin position="1238"/>
        <end position="1366"/>
    </location>
</feature>
<proteinExistence type="predicted"/>
<feature type="compositionally biased region" description="Low complexity" evidence="1">
    <location>
        <begin position="178"/>
        <end position="199"/>
    </location>
</feature>
<feature type="compositionally biased region" description="Gly residues" evidence="1">
    <location>
        <begin position="674"/>
        <end position="695"/>
    </location>
</feature>
<dbReference type="OrthoDB" id="186625at2759"/>
<dbReference type="GeneID" id="66052864"/>
<organism evidence="3 4">
    <name type="scientific">Chlamydomonas reinhardtii</name>
    <name type="common">Chlamydomonas smithii</name>
    <dbReference type="NCBI Taxonomy" id="3055"/>
    <lineage>
        <taxon>Eukaryota</taxon>
        <taxon>Viridiplantae</taxon>
        <taxon>Chlorophyta</taxon>
        <taxon>core chlorophytes</taxon>
        <taxon>Chlorophyceae</taxon>
        <taxon>CS clade</taxon>
        <taxon>Chlamydomonadales</taxon>
        <taxon>Chlamydomonadaceae</taxon>
        <taxon>Chlamydomonas</taxon>
    </lineage>
</organism>
<dbReference type="InParanoid" id="A0A2K3DXC7"/>
<feature type="compositionally biased region" description="Low complexity" evidence="1">
    <location>
        <begin position="394"/>
        <end position="432"/>
    </location>
</feature>
<feature type="domain" description="EF-hand" evidence="2">
    <location>
        <begin position="36"/>
        <end position="71"/>
    </location>
</feature>
<sequence>MASPGSQSPGSQSQAALIAQRKKDKSLTWQPYLTNDGKQDLQELWERLDLARKGFITYSELHAAVNEAAGRPVSSAALQPLACRMDTTTRQGRRITHADFTEYMAQQLLGEQRYQEALRAEQGPLLKEVGCKLYELLKIYKRKQMLKDAMGGTDGIKRLLTLAQVPVQRRPRRRGQVGFSLLGSPAHGSSPGSAAPSNLHSPSRRRGADLSAGHSPMMALATGGSGSPVARSKSFAFGSPVVTGTGMGTQAHAGQAGVQLVPSSPPLGAAAAAAAAAAGSAGDRSPSFMPRSVSMGPTGAAAAARHGGAGAGRSGSGLGDIPCAFIQPTSGEWPCPEVEGECADGQPFGHCHVMSHEEIEAVAARARQRREVRVTAEVGGVAHVITMCSLGHQSAHVAPPSPSASASASQRPASAAGWLQGADPGSPGGASSTRSPIRRPGTACAALRTVSTSAVFGGHSRTPQAAAVAAGVGAAHVAAVRRSASPGPAGGAASSTGASATGSTGVASPVASVGRGHSIRRASGSEAAATAAAATAEGGLAATGATAVVSCASSAALSAPYGHYGGYAGGGNGGTGPLWRSNGLLGEVLHSLDRAGLADLDRGLQEQAALQAAAAALCESPTAPTAAEASAAAALASVVTSSSSLGSPLMLAAQRGQQARQLRKSTSSRAGPAAVGGGGGGGGGGAYGGSGGPSGSGAVPARPHTSMAVYGPGSGASAARQAYHSTPVAPEAPGGCVFRGGESDADEEDLGPGDSVVAGWWGEVVSTAHLALQSGASQAAQGGPHASSPAGSSGNGASSGPGQRVSRTAPNFMSGTASANALYLDVSDSVEDDPLLAQLPNWIRKGIGLPPAAQPPPRRPGAASSAAAAPMPDPTAQPDGYQLPYVGAGLNEDVSEVLPGDISSGGGGGGGSQAQLLSSAPGSGSVPESGGISAVSSSSLMAGVAPGPGQESCDGDHTEAIVAAATARLAALSGRSSRLNMQRYVPFGGDAGAVVEEAAEEGEASSPKHVRSGRGASDTMFPAECASQELAGAGPAPAAVRPLSPPDAATGYPWSQEPEQGPVVVVLAPLVRSRPGSPARSGSPGSQRSRSRPGSASRFSPMLGEPSPIIMIGSSLPPPPPAERDTATSAGRSHDDADADAIAARPAADASDAAGYWSSVGGLSLAAGLGSAVAAGGGGDPADTGARAATPESLAAWEASVVSQRGSMGHGALRGDPDDAGDPGGELAAEEDELAAPLGGLWTGRPEGSGRAGPPQPHRLSQAMIPDPLAPAAGSPGGSGGGGVSAMDPGAWRPGSASPHSSAYGSGAGQRGRQGVSFRIAGTPGADAQGLAEVDTGNNRDGAGGGSAAAAARRSASRASPMPPFISGQRPVSPGGLPMAFEVVAAAEAAVAEEEEAEARRGAAASSAPAWVLGEAASGAAAPGSPAAVRLNRTALLRLSSQYGVELAEVAAAALGLSCTSPAAQAAVAQQLLSALSAGELGSNGGAGSGGGAGGRESRQRRRSRSPSPNAHSSRGTVPSSGAPGAGTRAVPPRSAAAATVMGSSAAQHRQQYAHKQQLQQYGMYGLPADALAVSRRLRLGAEFVSRVSPHTHEAAAYNPAPTVAGAVTAAAPAEHAARLARPQSAGTHAANGTTVARLGEGPDAGAALRPRSALALAPPPRSAPSISNTRTQTVLQGTEVASLLRATAIPLGGGSDPAGGGCAAAAPGGGAARRRFAAGTPSADSSAAKRTSAPRVGGPAAGAGGRQAAVQGGGANRVALAGAPAVAGPAVVARRVAFAQPEADVDNIKQAG</sequence>
<evidence type="ECO:0000259" key="2">
    <source>
        <dbReference type="PROSITE" id="PS50222"/>
    </source>
</evidence>
<feature type="compositionally biased region" description="Low complexity" evidence="1">
    <location>
        <begin position="1"/>
        <end position="16"/>
    </location>
</feature>
<feature type="compositionally biased region" description="Gly residues" evidence="1">
    <location>
        <begin position="903"/>
        <end position="912"/>
    </location>
</feature>
<dbReference type="GO" id="GO:0005509">
    <property type="term" value="F:calcium ion binding"/>
    <property type="evidence" value="ECO:0007669"/>
    <property type="project" value="InterPro"/>
</dbReference>
<evidence type="ECO:0000256" key="1">
    <source>
        <dbReference type="SAM" id="MobiDB-lite"/>
    </source>
</evidence>
<feature type="compositionally biased region" description="Gly residues" evidence="1">
    <location>
        <begin position="1740"/>
        <end position="1752"/>
    </location>
</feature>
<feature type="compositionally biased region" description="Low complexity" evidence="1">
    <location>
        <begin position="1348"/>
        <end position="1360"/>
    </location>
</feature>